<dbReference type="NCBIfam" id="TIGR02584">
    <property type="entry name" value="cas_NE0113"/>
    <property type="match status" value="1"/>
</dbReference>
<dbReference type="AlphaFoldDB" id="A0A7H1MF54"/>
<evidence type="ECO:0000313" key="3">
    <source>
        <dbReference type="Proteomes" id="UP000516412"/>
    </source>
</evidence>
<gene>
    <name evidence="2" type="ORF">H7A79_0580</name>
</gene>
<dbReference type="KEGG" id="nmus:H7A79_0580"/>
<accession>A0A7H1MF54</accession>
<dbReference type="CDD" id="cd09741">
    <property type="entry name" value="Csx1_III-U"/>
    <property type="match status" value="1"/>
</dbReference>
<protein>
    <submittedName>
        <fullName evidence="2">CRISPR-associated NE0113 family protein</fullName>
    </submittedName>
</protein>
<keyword evidence="3" id="KW-1185">Reference proteome</keyword>
<dbReference type="InterPro" id="IPR019092">
    <property type="entry name" value="SSO2081-like_dom"/>
</dbReference>
<dbReference type="Pfam" id="PF09623">
    <property type="entry name" value="Cas_NE0113"/>
    <property type="match status" value="1"/>
</dbReference>
<name>A0A7H1MF54_9NEIS</name>
<evidence type="ECO:0000313" key="2">
    <source>
        <dbReference type="EMBL" id="QNT60269.1"/>
    </source>
</evidence>
<evidence type="ECO:0000259" key="1">
    <source>
        <dbReference type="Pfam" id="PF09623"/>
    </source>
</evidence>
<dbReference type="EMBL" id="CP060414">
    <property type="protein sequence ID" value="QNT60269.1"/>
    <property type="molecule type" value="Genomic_DNA"/>
</dbReference>
<reference evidence="2" key="1">
    <citation type="submission" date="2024-06" db="EMBL/GenBank/DDBJ databases">
        <title>Complete Genome Sequence of mouse commensal type strain Neisseria musculi.</title>
        <authorList>
            <person name="Thapa E."/>
            <person name="Aluvathingal J."/>
            <person name="Nadendla S."/>
            <person name="Mehta A."/>
            <person name="Tettelin H."/>
            <person name="Weyand N.J."/>
        </authorList>
    </citation>
    <scope>NUCLEOTIDE SEQUENCE</scope>
    <source>
        <strain evidence="2">NW831</strain>
    </source>
</reference>
<feature type="domain" description="CRISPR system ring nuclease SSO2081-like" evidence="1">
    <location>
        <begin position="15"/>
        <end position="224"/>
    </location>
</feature>
<organism evidence="2 3">
    <name type="scientific">Neisseria musculi</name>
    <dbReference type="NCBI Taxonomy" id="1815583"/>
    <lineage>
        <taxon>Bacteria</taxon>
        <taxon>Pseudomonadati</taxon>
        <taxon>Pseudomonadota</taxon>
        <taxon>Betaproteobacteria</taxon>
        <taxon>Neisseriales</taxon>
        <taxon>Neisseriaceae</taxon>
        <taxon>Neisseria</taxon>
    </lineage>
</organism>
<dbReference type="InterPro" id="IPR013413">
    <property type="entry name" value="CRISPR-assoc_prot_NE0113"/>
</dbReference>
<proteinExistence type="predicted"/>
<sequence>MAAKKRILVAVTGMSPQIVTETLYALHTQQQWLPQEVYVLTTQTGAANIANSLLGEGGFFRRLCEEYELQDIAFDKDFIHVIRDGAGQPLADIRSPQENNLAADQIVRFIYDLCADGQTELHVSIAGGRKSMGFYIGYALSLFGRRQDRLSHVLVEEAFEQHREFFYPPRQSVWLDTAKGRLDASQAQVMLADIPFVRMREGMPKLRLADNWNFSQAVELTQKSFSDFNLLIDCPTMNIVCGNMEPIKLAEREFSFYLAMAEFKQEGIVLCRQRNSPDYQCLKERYWQHYCRFKKDLQGSGPQAKRRREEAYQNLDIGEIWKEMPTRIKKVLERHLDDYAKHYLINSSGLRNSLNYQLETDKNRIRIRYVSADDQG</sequence>
<dbReference type="Proteomes" id="UP000516412">
    <property type="component" value="Chromosome"/>
</dbReference>
<dbReference type="RefSeq" id="WP_187001030.1">
    <property type="nucleotide sequence ID" value="NZ_CP060414.2"/>
</dbReference>